<accession>A0ABW0Z852</accession>
<dbReference type="NCBIfam" id="NF033537">
    <property type="entry name" value="lasso_biosyn_B2"/>
    <property type="match status" value="1"/>
</dbReference>
<comment type="caution">
    <text evidence="2">The sequence shown here is derived from an EMBL/GenBank/DDBJ whole genome shotgun (WGS) entry which is preliminary data.</text>
</comment>
<sequence>MSTVVALPERVRLSTREQAAGHLAVGAAHLITAVLATRPARLKTALALFAHRATPATTAQAARARTVVCTVSPRCGSGYGCLPRSIATALLCRLAGTWPEWKSGVRFPPLTSHAWVEADGAPVGEDPHTISTFTATLTVPPGGAP</sequence>
<protein>
    <submittedName>
        <fullName evidence="2">Lasso peptide biosynthesis B2 protein</fullName>
    </submittedName>
</protein>
<organism evidence="2 3">
    <name type="scientific">Streptomyces gamaensis</name>
    <dbReference type="NCBI Taxonomy" id="1763542"/>
    <lineage>
        <taxon>Bacteria</taxon>
        <taxon>Bacillati</taxon>
        <taxon>Actinomycetota</taxon>
        <taxon>Actinomycetes</taxon>
        <taxon>Kitasatosporales</taxon>
        <taxon>Streptomycetaceae</taxon>
        <taxon>Streptomyces</taxon>
    </lineage>
</organism>
<proteinExistence type="predicted"/>
<evidence type="ECO:0000313" key="2">
    <source>
        <dbReference type="EMBL" id="MFC5724123.1"/>
    </source>
</evidence>
<evidence type="ECO:0000313" key="3">
    <source>
        <dbReference type="Proteomes" id="UP001596083"/>
    </source>
</evidence>
<dbReference type="RefSeq" id="WP_390320558.1">
    <property type="nucleotide sequence ID" value="NZ_JBHSPB010000024.1"/>
</dbReference>
<dbReference type="InterPro" id="IPR053521">
    <property type="entry name" value="McjB-like"/>
</dbReference>
<dbReference type="Proteomes" id="UP001596083">
    <property type="component" value="Unassembled WGS sequence"/>
</dbReference>
<dbReference type="EMBL" id="JBHSPB010000024">
    <property type="protein sequence ID" value="MFC5724123.1"/>
    <property type="molecule type" value="Genomic_DNA"/>
</dbReference>
<name>A0ABW0Z852_9ACTN</name>
<reference evidence="3" key="1">
    <citation type="journal article" date="2019" name="Int. J. Syst. Evol. Microbiol.">
        <title>The Global Catalogue of Microorganisms (GCM) 10K type strain sequencing project: providing services to taxonomists for standard genome sequencing and annotation.</title>
        <authorList>
            <consortium name="The Broad Institute Genomics Platform"/>
            <consortium name="The Broad Institute Genome Sequencing Center for Infectious Disease"/>
            <person name="Wu L."/>
            <person name="Ma J."/>
        </authorList>
    </citation>
    <scope>NUCLEOTIDE SEQUENCE [LARGE SCALE GENOMIC DNA]</scope>
    <source>
        <strain evidence="3">CGMCC 4.7304</strain>
    </source>
</reference>
<feature type="domain" description="Microcin J25-processing protein McjB C-terminal" evidence="1">
    <location>
        <begin position="36"/>
        <end position="137"/>
    </location>
</feature>
<dbReference type="Pfam" id="PF13471">
    <property type="entry name" value="Transglut_core3"/>
    <property type="match status" value="1"/>
</dbReference>
<gene>
    <name evidence="2" type="ORF">ACFP1Z_28540</name>
</gene>
<keyword evidence="3" id="KW-1185">Reference proteome</keyword>
<evidence type="ECO:0000259" key="1">
    <source>
        <dbReference type="Pfam" id="PF13471"/>
    </source>
</evidence>
<dbReference type="InterPro" id="IPR032708">
    <property type="entry name" value="McjB_C"/>
</dbReference>